<keyword evidence="2" id="KW-0614">Plasmid</keyword>
<accession>A0ABZ3EAP7</accession>
<dbReference type="PROSITE" id="PS51257">
    <property type="entry name" value="PROKAR_LIPOPROTEIN"/>
    <property type="match status" value="1"/>
</dbReference>
<evidence type="ECO:0000256" key="1">
    <source>
        <dbReference type="SAM" id="SignalP"/>
    </source>
</evidence>
<dbReference type="EMBL" id="CP152382">
    <property type="protein sequence ID" value="XAF56251.1"/>
    <property type="molecule type" value="Genomic_DNA"/>
</dbReference>
<dbReference type="Proteomes" id="UP001445268">
    <property type="component" value="Plasmid unnamed2"/>
</dbReference>
<proteinExistence type="predicted"/>
<protein>
    <recommendedName>
        <fullName evidence="4">LPP20 lipoprotein</fullName>
    </recommendedName>
</protein>
<gene>
    <name evidence="2" type="ORF">AAGT77_20230</name>
</gene>
<geneLocation type="plasmid" evidence="2 3">
    <name>unnamed2</name>
</geneLocation>
<dbReference type="RefSeq" id="WP_342632799.1">
    <property type="nucleotide sequence ID" value="NZ_CP152382.1"/>
</dbReference>
<name>A0ABZ3EAP7_9GAMM</name>
<feature type="chain" id="PRO_5046843013" description="LPP20 lipoprotein" evidence="1">
    <location>
        <begin position="22"/>
        <end position="173"/>
    </location>
</feature>
<reference evidence="2 3" key="1">
    <citation type="submission" date="2024-04" db="EMBL/GenBank/DDBJ databases">
        <title>Marinobacter sp. SBY-1.</title>
        <authorList>
            <person name="Pan C."/>
        </authorList>
    </citation>
    <scope>NUCLEOTIDE SEQUENCE [LARGE SCALE GENOMIC DNA]</scope>
    <source>
        <strain evidence="2 3">SBY-1</strain>
        <plasmid evidence="2 3">unnamed2</plasmid>
    </source>
</reference>
<organism evidence="2 3">
    <name type="scientific">Marinobacter alkaliphilus</name>
    <dbReference type="NCBI Taxonomy" id="254719"/>
    <lineage>
        <taxon>Bacteria</taxon>
        <taxon>Pseudomonadati</taxon>
        <taxon>Pseudomonadota</taxon>
        <taxon>Gammaproteobacteria</taxon>
        <taxon>Pseudomonadales</taxon>
        <taxon>Marinobacteraceae</taxon>
        <taxon>Marinobacter</taxon>
    </lineage>
</organism>
<evidence type="ECO:0000313" key="2">
    <source>
        <dbReference type="EMBL" id="XAF56251.1"/>
    </source>
</evidence>
<evidence type="ECO:0008006" key="4">
    <source>
        <dbReference type="Google" id="ProtNLM"/>
    </source>
</evidence>
<feature type="signal peptide" evidence="1">
    <location>
        <begin position="1"/>
        <end position="21"/>
    </location>
</feature>
<keyword evidence="1" id="KW-0732">Signal</keyword>
<keyword evidence="3" id="KW-1185">Reference proteome</keyword>
<evidence type="ECO:0000313" key="3">
    <source>
        <dbReference type="Proteomes" id="UP001445268"/>
    </source>
</evidence>
<sequence>MVKTKLVFCILAAFVALSGCASNYKPPHIADKLIWTSDGDEKRPGWTANGVISKSNRNEISFVGMSNRHSTQRGARDAAMSDVRRLITQYSETQVEDQVTTTERGSGLQDGIQNPTVTREVVTREMAGLAIQKMTPEQWRFEQWKNEATGETFFTAFVMTTVPAAVFESETGN</sequence>